<keyword evidence="6" id="KW-0418">Kinase</keyword>
<dbReference type="InterPro" id="IPR003661">
    <property type="entry name" value="HisK_dim/P_dom"/>
</dbReference>
<dbReference type="Gene3D" id="3.30.565.10">
    <property type="entry name" value="Histidine kinase-like ATPase, C-terminal domain"/>
    <property type="match status" value="1"/>
</dbReference>
<dbReference type="CDD" id="cd00082">
    <property type="entry name" value="HisKA"/>
    <property type="match status" value="1"/>
</dbReference>
<dbReference type="AlphaFoldDB" id="E4U026"/>
<evidence type="ECO:0000256" key="3">
    <source>
        <dbReference type="ARBA" id="ARBA00022553"/>
    </source>
</evidence>
<feature type="transmembrane region" description="Helical" evidence="4">
    <location>
        <begin position="146"/>
        <end position="169"/>
    </location>
</feature>
<dbReference type="KEGG" id="sku:Sulku_0524"/>
<dbReference type="RefSeq" id="WP_013459388.1">
    <property type="nucleotide sequence ID" value="NC_014762.1"/>
</dbReference>
<dbReference type="InterPro" id="IPR036097">
    <property type="entry name" value="HisK_dim/P_sf"/>
</dbReference>
<evidence type="ECO:0000256" key="4">
    <source>
        <dbReference type="SAM" id="Phobius"/>
    </source>
</evidence>
<dbReference type="Proteomes" id="UP000008721">
    <property type="component" value="Chromosome"/>
</dbReference>
<dbReference type="PROSITE" id="PS50109">
    <property type="entry name" value="HIS_KIN"/>
    <property type="match status" value="1"/>
</dbReference>
<evidence type="ECO:0000256" key="2">
    <source>
        <dbReference type="ARBA" id="ARBA00012438"/>
    </source>
</evidence>
<feature type="transmembrane region" description="Helical" evidence="4">
    <location>
        <begin position="12"/>
        <end position="34"/>
    </location>
</feature>
<dbReference type="Pfam" id="PF00512">
    <property type="entry name" value="HisKA"/>
    <property type="match status" value="1"/>
</dbReference>
<dbReference type="SMART" id="SM00387">
    <property type="entry name" value="HATPase_c"/>
    <property type="match status" value="1"/>
</dbReference>
<organism evidence="6 7">
    <name type="scientific">Sulfuricurvum kujiense (strain ATCC BAA-921 / DSM 16994 / JCM 11577 / YK-1)</name>
    <dbReference type="NCBI Taxonomy" id="709032"/>
    <lineage>
        <taxon>Bacteria</taxon>
        <taxon>Pseudomonadati</taxon>
        <taxon>Campylobacterota</taxon>
        <taxon>Epsilonproteobacteria</taxon>
        <taxon>Campylobacterales</taxon>
        <taxon>Sulfurimonadaceae</taxon>
        <taxon>Sulfuricurvum</taxon>
    </lineage>
</organism>
<sequence>MHSPEKKSLIRFVSLFVVLNTIFLLIISTMYYYYQRNMYIELRRDAMSYYAGTLQDHIFDAKNMDELQKHLSRDPRFEVVLLSHKKKILYTSAPEVVFPFHLGFYKYDHHYFFTDTIELQHLKKVRYLLVRADSIEPQLEQTRKSIYLFLIFSILFLSVVIYVLGKLFLHPVRDTIHKLDRFIRDTTHELNTPLSVITMSVEQLHKEELLPKQRKHVERISLASKTISNLYNDLTFLLMHDQSKQHNIDLDIKALLQERIEYFNPIAEAKKITIRTDLKAAAFRIDREHMIRLIDNLLSNAIKYNKPSGEIYITLEPQSLSIRDTGIGISKEVIEHIFQRYTRFDEANGGFGIGLNIVQMITQKYQLKIAVRSETAEGSEFKVSWNKSSH</sequence>
<dbReference type="EMBL" id="CP002355">
    <property type="protein sequence ID" value="ADR33191.1"/>
    <property type="molecule type" value="Genomic_DNA"/>
</dbReference>
<dbReference type="GO" id="GO:0000155">
    <property type="term" value="F:phosphorelay sensor kinase activity"/>
    <property type="evidence" value="ECO:0007669"/>
    <property type="project" value="InterPro"/>
</dbReference>
<dbReference type="PANTHER" id="PTHR43547:SF2">
    <property type="entry name" value="HYBRID SIGNAL TRANSDUCTION HISTIDINE KINASE C"/>
    <property type="match status" value="1"/>
</dbReference>
<dbReference type="HOGENOM" id="CLU_000445_89_10_7"/>
<dbReference type="PANTHER" id="PTHR43547">
    <property type="entry name" value="TWO-COMPONENT HISTIDINE KINASE"/>
    <property type="match status" value="1"/>
</dbReference>
<dbReference type="Pfam" id="PF02518">
    <property type="entry name" value="HATPase_c"/>
    <property type="match status" value="1"/>
</dbReference>
<keyword evidence="4" id="KW-1133">Transmembrane helix</keyword>
<evidence type="ECO:0000313" key="7">
    <source>
        <dbReference type="Proteomes" id="UP000008721"/>
    </source>
</evidence>
<dbReference type="SUPFAM" id="SSF47384">
    <property type="entry name" value="Homodimeric domain of signal transducing histidine kinase"/>
    <property type="match status" value="1"/>
</dbReference>
<dbReference type="Gene3D" id="1.10.287.130">
    <property type="match status" value="1"/>
</dbReference>
<reference evidence="6 7" key="1">
    <citation type="journal article" date="2012" name="Stand. Genomic Sci.">
        <title>Complete genome sequence of the sulfur compounds oxidizing chemolithoautotroph Sulfuricurvum kujiense type strain (YK-1(T)).</title>
        <authorList>
            <person name="Han C."/>
            <person name="Kotsyurbenko O."/>
            <person name="Chertkov O."/>
            <person name="Held B."/>
            <person name="Lapidus A."/>
            <person name="Nolan M."/>
            <person name="Lucas S."/>
            <person name="Hammon N."/>
            <person name="Deshpande S."/>
            <person name="Cheng J.F."/>
            <person name="Tapia R."/>
            <person name="Goodwin L.A."/>
            <person name="Pitluck S."/>
            <person name="Liolios K."/>
            <person name="Pagani I."/>
            <person name="Ivanova N."/>
            <person name="Mavromatis K."/>
            <person name="Mikhailova N."/>
            <person name="Pati A."/>
            <person name="Chen A."/>
            <person name="Palaniappan K."/>
            <person name="Land M."/>
            <person name="Hauser L."/>
            <person name="Chang Y.J."/>
            <person name="Jeffries C.D."/>
            <person name="Brambilla E.M."/>
            <person name="Rohde M."/>
            <person name="Spring S."/>
            <person name="Sikorski J."/>
            <person name="Goker M."/>
            <person name="Woyke T."/>
            <person name="Bristow J."/>
            <person name="Eisen J.A."/>
            <person name="Markowitz V."/>
            <person name="Hugenholtz P."/>
            <person name="Kyrpides N.C."/>
            <person name="Klenk H.P."/>
            <person name="Detter J.C."/>
        </authorList>
    </citation>
    <scope>NUCLEOTIDE SEQUENCE [LARGE SCALE GENOMIC DNA]</scope>
    <source>
        <strain evidence="7">ATCC BAA-921 / DSM 16994 / JCM 11577 / YK-1</strain>
    </source>
</reference>
<dbReference type="CDD" id="cd00075">
    <property type="entry name" value="HATPase"/>
    <property type="match status" value="1"/>
</dbReference>
<comment type="catalytic activity">
    <reaction evidence="1">
        <text>ATP + protein L-histidine = ADP + protein N-phospho-L-histidine.</text>
        <dbReference type="EC" id="2.7.13.3"/>
    </reaction>
</comment>
<keyword evidence="3" id="KW-0597">Phosphoprotein</keyword>
<evidence type="ECO:0000313" key="6">
    <source>
        <dbReference type="EMBL" id="ADR33191.1"/>
    </source>
</evidence>
<dbReference type="SUPFAM" id="SSF55874">
    <property type="entry name" value="ATPase domain of HSP90 chaperone/DNA topoisomerase II/histidine kinase"/>
    <property type="match status" value="1"/>
</dbReference>
<dbReference type="InterPro" id="IPR036890">
    <property type="entry name" value="HATPase_C_sf"/>
</dbReference>
<dbReference type="SMART" id="SM00388">
    <property type="entry name" value="HisKA"/>
    <property type="match status" value="1"/>
</dbReference>
<dbReference type="PRINTS" id="PR00344">
    <property type="entry name" value="BCTRLSENSOR"/>
</dbReference>
<evidence type="ECO:0000256" key="1">
    <source>
        <dbReference type="ARBA" id="ARBA00000085"/>
    </source>
</evidence>
<keyword evidence="4" id="KW-0812">Transmembrane</keyword>
<keyword evidence="4" id="KW-0472">Membrane</keyword>
<dbReference type="InterPro" id="IPR004358">
    <property type="entry name" value="Sig_transdc_His_kin-like_C"/>
</dbReference>
<dbReference type="InterPro" id="IPR005467">
    <property type="entry name" value="His_kinase_dom"/>
</dbReference>
<dbReference type="eggNOG" id="COG5002">
    <property type="taxonomic scope" value="Bacteria"/>
</dbReference>
<keyword evidence="6" id="KW-0808">Transferase</keyword>
<feature type="domain" description="Histidine kinase" evidence="5">
    <location>
        <begin position="185"/>
        <end position="389"/>
    </location>
</feature>
<name>E4U026_SULKY</name>
<dbReference type="EC" id="2.7.13.3" evidence="2"/>
<dbReference type="OrthoDB" id="9761634at2"/>
<proteinExistence type="predicted"/>
<keyword evidence="7" id="KW-1185">Reference proteome</keyword>
<accession>E4U026</accession>
<evidence type="ECO:0000259" key="5">
    <source>
        <dbReference type="PROSITE" id="PS50109"/>
    </source>
</evidence>
<protein>
    <recommendedName>
        <fullName evidence="2">histidine kinase</fullName>
        <ecNumber evidence="2">2.7.13.3</ecNumber>
    </recommendedName>
</protein>
<dbReference type="STRING" id="709032.Sulku_0524"/>
<gene>
    <name evidence="6" type="ordered locus">Sulku_0524</name>
</gene>
<dbReference type="InterPro" id="IPR003594">
    <property type="entry name" value="HATPase_dom"/>
</dbReference>